<sequence length="482" mass="51643">MTRLDRTSFPTLAPRADLVLPAHLPEQGASSGIVHLGIGAFHRAHQAVITQRAIEATGDDSWWITGVTQRSASVRDQLAPQDGLYTVLEKSPEGSRAHVIGTVREVLFPAEQQERLDALLADPALRIVTLTVTEKGYRRRGDGRLDLEDPLVAADIAGGSGAAPVSAVGRLARGMQGRIRAGGAPLTVVCCDNLTANGEVLSRLVRDFAAALPAAEAEELTAYLDAHVRFPSTMVDRIVPATTEADRAEGRGILGLEDAGLVVAEPFLQWVIEGDFATDRPAWEQGGAQITQDVAPFELMKLRTLNGAHSTLAYLGALRGHETISAAVGDPQVLQAARDLIAEDVIPTLTAPDGTDLVAYGETVLERFANPALAHRTVQIAMDGSQKLPLRLLGTLRDRRAGGAEPRAAAVGVAAWMAYIASDLPLDDPMATRLADLARGRTDPRVIVENLLGVQEIFGEDLPEDTWLRSTLRDEVARLRAR</sequence>
<dbReference type="Pfam" id="PF08125">
    <property type="entry name" value="Mannitol_dh_C"/>
    <property type="match status" value="1"/>
</dbReference>
<organism evidence="9 10">
    <name type="scientific">Brachybacterium hainanense</name>
    <dbReference type="NCBI Taxonomy" id="1541174"/>
    <lineage>
        <taxon>Bacteria</taxon>
        <taxon>Bacillati</taxon>
        <taxon>Actinomycetota</taxon>
        <taxon>Actinomycetes</taxon>
        <taxon>Micrococcales</taxon>
        <taxon>Dermabacteraceae</taxon>
        <taxon>Brachybacterium</taxon>
    </lineage>
</organism>
<comment type="caution">
    <text evidence="9">The sequence shown here is derived from an EMBL/GenBank/DDBJ whole genome shotgun (WGS) entry which is preliminary data.</text>
</comment>
<dbReference type="InterPro" id="IPR013328">
    <property type="entry name" value="6PGD_dom2"/>
</dbReference>
<feature type="domain" description="Mannitol dehydrogenase N-terminal" evidence="7">
    <location>
        <begin position="32"/>
        <end position="284"/>
    </location>
</feature>
<dbReference type="Gene3D" id="1.10.1040.10">
    <property type="entry name" value="N-(1-d-carboxylethyl)-l-norvaline Dehydrogenase, domain 2"/>
    <property type="match status" value="1"/>
</dbReference>
<dbReference type="InterPro" id="IPR013131">
    <property type="entry name" value="Mannitol_DH_N"/>
</dbReference>
<feature type="domain" description="Mannitol dehydrogenase C-terminal" evidence="8">
    <location>
        <begin position="293"/>
        <end position="473"/>
    </location>
</feature>
<dbReference type="PANTHER" id="PTHR43362:SF1">
    <property type="entry name" value="MANNITOL DEHYDROGENASE 2-RELATED"/>
    <property type="match status" value="1"/>
</dbReference>
<keyword evidence="5" id="KW-0520">NAD</keyword>
<dbReference type="InterPro" id="IPR023027">
    <property type="entry name" value="Mannitol_DH_CS"/>
</dbReference>
<comment type="similarity">
    <text evidence="1">Belongs to the mannitol dehydrogenase family.</text>
</comment>
<dbReference type="InterPro" id="IPR000669">
    <property type="entry name" value="Mannitol_DH"/>
</dbReference>
<dbReference type="InterPro" id="IPR013118">
    <property type="entry name" value="Mannitol_DH_C"/>
</dbReference>
<dbReference type="GO" id="GO:0016491">
    <property type="term" value="F:oxidoreductase activity"/>
    <property type="evidence" value="ECO:0007669"/>
    <property type="project" value="UniProtKB-KW"/>
</dbReference>
<dbReference type="Proteomes" id="UP001589793">
    <property type="component" value="Unassembled WGS sequence"/>
</dbReference>
<evidence type="ECO:0000256" key="6">
    <source>
        <dbReference type="ARBA" id="ARBA00048615"/>
    </source>
</evidence>
<protein>
    <recommendedName>
        <fullName evidence="3">Mannitol-1-phosphate 5-dehydrogenase</fullName>
        <ecNumber evidence="2">1.1.1.17</ecNumber>
    </recommendedName>
</protein>
<dbReference type="PROSITE" id="PS00974">
    <property type="entry name" value="MANNITOL_DHGENASE"/>
    <property type="match status" value="1"/>
</dbReference>
<evidence type="ECO:0000256" key="1">
    <source>
        <dbReference type="ARBA" id="ARBA00006541"/>
    </source>
</evidence>
<accession>A0ABV6R9Y3</accession>
<evidence type="ECO:0000256" key="5">
    <source>
        <dbReference type="ARBA" id="ARBA00023027"/>
    </source>
</evidence>
<comment type="catalytic activity">
    <reaction evidence="6">
        <text>D-mannitol 1-phosphate + NAD(+) = beta-D-fructose 6-phosphate + NADH + H(+)</text>
        <dbReference type="Rhea" id="RHEA:19661"/>
        <dbReference type="ChEBI" id="CHEBI:15378"/>
        <dbReference type="ChEBI" id="CHEBI:57540"/>
        <dbReference type="ChEBI" id="CHEBI:57634"/>
        <dbReference type="ChEBI" id="CHEBI:57945"/>
        <dbReference type="ChEBI" id="CHEBI:61381"/>
        <dbReference type="EC" id="1.1.1.17"/>
    </reaction>
</comment>
<dbReference type="EC" id="1.1.1.17" evidence="2"/>
<dbReference type="PRINTS" id="PR00084">
    <property type="entry name" value="MTLDHDRGNASE"/>
</dbReference>
<reference evidence="9 10" key="1">
    <citation type="submission" date="2024-09" db="EMBL/GenBank/DDBJ databases">
        <authorList>
            <person name="Sun Q."/>
            <person name="Mori K."/>
        </authorList>
    </citation>
    <scope>NUCLEOTIDE SEQUENCE [LARGE SCALE GENOMIC DNA]</scope>
    <source>
        <strain evidence="9 10">CICC 10874</strain>
    </source>
</reference>
<evidence type="ECO:0000313" key="9">
    <source>
        <dbReference type="EMBL" id="MFC0672703.1"/>
    </source>
</evidence>
<keyword evidence="10" id="KW-1185">Reference proteome</keyword>
<evidence type="ECO:0000313" key="10">
    <source>
        <dbReference type="Proteomes" id="UP001589793"/>
    </source>
</evidence>
<dbReference type="InterPro" id="IPR036291">
    <property type="entry name" value="NAD(P)-bd_dom_sf"/>
</dbReference>
<name>A0ABV6R9Y3_9MICO</name>
<evidence type="ECO:0000256" key="2">
    <source>
        <dbReference type="ARBA" id="ARBA00012939"/>
    </source>
</evidence>
<dbReference type="Gene3D" id="3.40.50.720">
    <property type="entry name" value="NAD(P)-binding Rossmann-like Domain"/>
    <property type="match status" value="1"/>
</dbReference>
<dbReference type="RefSeq" id="WP_376977703.1">
    <property type="nucleotide sequence ID" value="NZ_JBHLSV010000002.1"/>
</dbReference>
<dbReference type="PANTHER" id="PTHR43362">
    <property type="entry name" value="MANNITOL DEHYDROGENASE DSF1-RELATED"/>
    <property type="match status" value="1"/>
</dbReference>
<keyword evidence="4 9" id="KW-0560">Oxidoreductase</keyword>
<evidence type="ECO:0000256" key="3">
    <source>
        <dbReference type="ARBA" id="ARBA00016219"/>
    </source>
</evidence>
<evidence type="ECO:0000256" key="4">
    <source>
        <dbReference type="ARBA" id="ARBA00023002"/>
    </source>
</evidence>
<dbReference type="SUPFAM" id="SSF48179">
    <property type="entry name" value="6-phosphogluconate dehydrogenase C-terminal domain-like"/>
    <property type="match status" value="1"/>
</dbReference>
<proteinExistence type="inferred from homology"/>
<evidence type="ECO:0000259" key="8">
    <source>
        <dbReference type="Pfam" id="PF08125"/>
    </source>
</evidence>
<dbReference type="InterPro" id="IPR050988">
    <property type="entry name" value="Mannitol_DH/Oxidoreductase"/>
</dbReference>
<dbReference type="InterPro" id="IPR008927">
    <property type="entry name" value="6-PGluconate_DH-like_C_sf"/>
</dbReference>
<gene>
    <name evidence="9" type="ORF">ACFFF6_01900</name>
</gene>
<dbReference type="EMBL" id="JBHLSV010000002">
    <property type="protein sequence ID" value="MFC0672703.1"/>
    <property type="molecule type" value="Genomic_DNA"/>
</dbReference>
<dbReference type="SUPFAM" id="SSF51735">
    <property type="entry name" value="NAD(P)-binding Rossmann-fold domains"/>
    <property type="match status" value="1"/>
</dbReference>
<evidence type="ECO:0000259" key="7">
    <source>
        <dbReference type="Pfam" id="PF01232"/>
    </source>
</evidence>
<dbReference type="Pfam" id="PF01232">
    <property type="entry name" value="Mannitol_dh"/>
    <property type="match status" value="1"/>
</dbReference>